<comment type="caution">
    <text evidence="3">The sequence shown here is derived from an EMBL/GenBank/DDBJ whole genome shotgun (WGS) entry which is preliminary data.</text>
</comment>
<protein>
    <recommendedName>
        <fullName evidence="2">Death domain-containing protein</fullName>
    </recommendedName>
</protein>
<dbReference type="SUPFAM" id="SSF47986">
    <property type="entry name" value="DEATH domain"/>
    <property type="match status" value="1"/>
</dbReference>
<dbReference type="Pfam" id="PF20694">
    <property type="entry name" value="TRADD-like_N"/>
    <property type="match status" value="1"/>
</dbReference>
<dbReference type="PROSITE" id="PS50017">
    <property type="entry name" value="DEATH_DOMAIN"/>
    <property type="match status" value="1"/>
</dbReference>
<dbReference type="Proteomes" id="UP001159427">
    <property type="component" value="Unassembled WGS sequence"/>
</dbReference>
<organism evidence="3 4">
    <name type="scientific">Porites evermanni</name>
    <dbReference type="NCBI Taxonomy" id="104178"/>
    <lineage>
        <taxon>Eukaryota</taxon>
        <taxon>Metazoa</taxon>
        <taxon>Cnidaria</taxon>
        <taxon>Anthozoa</taxon>
        <taxon>Hexacorallia</taxon>
        <taxon>Scleractinia</taxon>
        <taxon>Fungiina</taxon>
        <taxon>Poritidae</taxon>
        <taxon>Porites</taxon>
    </lineage>
</organism>
<feature type="domain" description="Death" evidence="2">
    <location>
        <begin position="474"/>
        <end position="550"/>
    </location>
</feature>
<dbReference type="SUPFAM" id="SSF56219">
    <property type="entry name" value="DNase I-like"/>
    <property type="match status" value="1"/>
</dbReference>
<dbReference type="EMBL" id="CALNXI010001267">
    <property type="protein sequence ID" value="CAH3162589.1"/>
    <property type="molecule type" value="Genomic_DNA"/>
</dbReference>
<evidence type="ECO:0000313" key="4">
    <source>
        <dbReference type="Proteomes" id="UP001159427"/>
    </source>
</evidence>
<proteinExistence type="predicted"/>
<dbReference type="InterPro" id="IPR049341">
    <property type="entry name" value="TRADD-like_N"/>
</dbReference>
<evidence type="ECO:0000256" key="1">
    <source>
        <dbReference type="SAM" id="MobiDB-lite"/>
    </source>
</evidence>
<dbReference type="CDD" id="cd01670">
    <property type="entry name" value="Death"/>
    <property type="match status" value="1"/>
</dbReference>
<evidence type="ECO:0000313" key="3">
    <source>
        <dbReference type="EMBL" id="CAH3162589.1"/>
    </source>
</evidence>
<sequence length="701" mass="78913">MASGTSPSAAEEALRTTVEKANFQRLTWLLMRGGLALLRDVFDAIHPPANLPAVLGAKKVHLQTLKTTTGNKVLTYAEWKCLYNPHGPGTYGKSADFDISLLYKLLRSICSLTAPVTGWDKLPNNTDHSREADIVRIRCLRNTLHGHNERMEVTDADFEKLWMEISEAFLRIAGGISSAKKDEWKKAIEKFFLEPLTPEAKICVEELQSWYLKEMETNARVQELTEEMKQMRKMLMDIYIFVKEPIARGSTPQGPSAIPEQQQIEGSAGVSTSSGLLSQQDHPIALDFWTIVKSSFDLLFKYFKMKLGVDVQGYRLGSLVLTVSCSSMEVLETLWEEYRTGHLNEMIQDTLVTAEVLEKLNLVEVKLTTFITEEDYLSYKDFLKKSSGEEEETTPIHQVQGSAATLLVQEKASKAITFNDSVVSYFDGVDRTKEDSKRPKGEGTIPMNQVQGSPAKGLVEAKVEKPISLTKPVSHQQLANLSRALGSNWRLLGSLLGIPEQRLENLSSTNKLEHNKGKKMLYEWKKTIDGAATKDLQEKLKKMGMGHLVKLDKGKPKTRQVTEVSIPTTTQAQQQTDKFSKGTQETQQKRKHRRAPGNLLIVGDFNFHLDDSNNTDATKLHNLLKSFNLKQHVATPTHSRGHILDLIITRSEDDLVDGIVVRDPTLSDRFAVHCTLKLSKPRAEQHNIRYRKLRFVDMSAL</sequence>
<feature type="region of interest" description="Disordered" evidence="1">
    <location>
        <begin position="432"/>
        <end position="452"/>
    </location>
</feature>
<reference evidence="3 4" key="1">
    <citation type="submission" date="2022-05" db="EMBL/GenBank/DDBJ databases">
        <authorList>
            <consortium name="Genoscope - CEA"/>
            <person name="William W."/>
        </authorList>
    </citation>
    <scope>NUCLEOTIDE SEQUENCE [LARGE SCALE GENOMIC DNA]</scope>
</reference>
<dbReference type="Gene3D" id="3.60.10.10">
    <property type="entry name" value="Endonuclease/exonuclease/phosphatase"/>
    <property type="match status" value="1"/>
</dbReference>
<gene>
    <name evidence="3" type="ORF">PEVE_00004298</name>
</gene>
<feature type="compositionally biased region" description="Basic and acidic residues" evidence="1">
    <location>
        <begin position="432"/>
        <end position="441"/>
    </location>
</feature>
<dbReference type="PANTHER" id="PTHR46670:SF3">
    <property type="entry name" value="ENDONUCLEASE_EXONUCLEASE_PHOSPHATASE DOMAIN-CONTAINING PROTEIN"/>
    <property type="match status" value="1"/>
</dbReference>
<evidence type="ECO:0000259" key="2">
    <source>
        <dbReference type="PROSITE" id="PS50017"/>
    </source>
</evidence>
<feature type="compositionally biased region" description="Polar residues" evidence="1">
    <location>
        <begin position="559"/>
        <end position="586"/>
    </location>
</feature>
<dbReference type="Pfam" id="PF18738">
    <property type="entry name" value="HEPN_DZIP3"/>
    <property type="match status" value="1"/>
</dbReference>
<dbReference type="Gene3D" id="1.10.533.10">
    <property type="entry name" value="Death Domain, Fas"/>
    <property type="match status" value="1"/>
</dbReference>
<dbReference type="InterPro" id="IPR011029">
    <property type="entry name" value="DEATH-like_dom_sf"/>
</dbReference>
<feature type="non-terminal residue" evidence="3">
    <location>
        <position position="701"/>
    </location>
</feature>
<accession>A0ABN8QDR7</accession>
<dbReference type="InterPro" id="IPR036691">
    <property type="entry name" value="Endo/exonu/phosph_ase_sf"/>
</dbReference>
<dbReference type="Pfam" id="PF00531">
    <property type="entry name" value="Death"/>
    <property type="match status" value="1"/>
</dbReference>
<dbReference type="InterPro" id="IPR000488">
    <property type="entry name" value="Death_dom"/>
</dbReference>
<dbReference type="PANTHER" id="PTHR46670">
    <property type="entry name" value="ENDO/EXONUCLEASE/PHOSPHATASE DOMAIN-CONTAINING PROTEIN"/>
    <property type="match status" value="1"/>
</dbReference>
<dbReference type="InterPro" id="IPR041249">
    <property type="entry name" value="HEPN_DZIP3"/>
</dbReference>
<name>A0ABN8QDR7_9CNID</name>
<feature type="region of interest" description="Disordered" evidence="1">
    <location>
        <begin position="554"/>
        <end position="594"/>
    </location>
</feature>
<keyword evidence="4" id="KW-1185">Reference proteome</keyword>